<dbReference type="Pfam" id="PF14040">
    <property type="entry name" value="DNase_NucA_NucB"/>
    <property type="match status" value="1"/>
</dbReference>
<gene>
    <name evidence="3" type="ORF">UV8b_03623</name>
</gene>
<dbReference type="InterPro" id="IPR029476">
    <property type="entry name" value="DNase_NucA_NucB"/>
</dbReference>
<dbReference type="Proteomes" id="UP000027002">
    <property type="component" value="Chromosome 3"/>
</dbReference>
<feature type="domain" description="Deoxyribonuclease NucA/NucB" evidence="2">
    <location>
        <begin position="37"/>
        <end position="137"/>
    </location>
</feature>
<feature type="chain" id="PRO_5034574666" description="Deoxyribonuclease NucA/NucB domain-containing protein" evidence="1">
    <location>
        <begin position="21"/>
        <end position="275"/>
    </location>
</feature>
<dbReference type="GeneID" id="66064401"/>
<organism evidence="3 4">
    <name type="scientific">Ustilaginoidea virens</name>
    <name type="common">Rice false smut fungus</name>
    <name type="synonym">Villosiclava virens</name>
    <dbReference type="NCBI Taxonomy" id="1159556"/>
    <lineage>
        <taxon>Eukaryota</taxon>
        <taxon>Fungi</taxon>
        <taxon>Dikarya</taxon>
        <taxon>Ascomycota</taxon>
        <taxon>Pezizomycotina</taxon>
        <taxon>Sordariomycetes</taxon>
        <taxon>Hypocreomycetidae</taxon>
        <taxon>Hypocreales</taxon>
        <taxon>Clavicipitaceae</taxon>
        <taxon>Ustilaginoidea</taxon>
    </lineage>
</organism>
<dbReference type="OrthoDB" id="2748312at2759"/>
<feature type="signal peptide" evidence="1">
    <location>
        <begin position="1"/>
        <end position="20"/>
    </location>
</feature>
<dbReference type="RefSeq" id="XP_042997055.1">
    <property type="nucleotide sequence ID" value="XM_043141121.1"/>
</dbReference>
<proteinExistence type="predicted"/>
<protein>
    <recommendedName>
        <fullName evidence="2">Deoxyribonuclease NucA/NucB domain-containing protein</fullName>
    </recommendedName>
</protein>
<dbReference type="AlphaFoldDB" id="A0A8E5MGX8"/>
<accession>A0A8E5MGX8</accession>
<evidence type="ECO:0000256" key="1">
    <source>
        <dbReference type="SAM" id="SignalP"/>
    </source>
</evidence>
<evidence type="ECO:0000259" key="2">
    <source>
        <dbReference type="Pfam" id="PF14040"/>
    </source>
</evidence>
<keyword evidence="4" id="KW-1185">Reference proteome</keyword>
<reference evidence="3" key="1">
    <citation type="submission" date="2020-03" db="EMBL/GenBank/DDBJ databases">
        <title>A mixture of massive structural variations and highly conserved coding sequences in Ustilaginoidea virens genome.</title>
        <authorList>
            <person name="Zhang K."/>
            <person name="Zhao Z."/>
            <person name="Zhang Z."/>
            <person name="Li Y."/>
            <person name="Hsiang T."/>
            <person name="Sun W."/>
        </authorList>
    </citation>
    <scope>NUCLEOTIDE SEQUENCE</scope>
    <source>
        <strain evidence="3">UV-8b</strain>
    </source>
</reference>
<sequence>MRSRRLLSAWTAMVLVQASAPDITFKCSHMPEVCTNMCWAMRCASPTFPQTLTWDDTDMTYAFDERVTAAGCKIADNKCQERPDEPGYLGGMFVMCSIYPFVTTRESAQSNGHAVSRCVRVSRNVLKESMLRRLYRRWKEQGYRSHRLAVGIANPGAKGVNYCLNEPCINDGFQVQDGMIKVDRVDKTYGRRSEPPPSFRFFKTAAGVVVASMEKQEMGANFTRTAYDEEDEEGDGVLRGLDSWVEEVDGGQVRLVSDVMLEEVTALQAAQAAQY</sequence>
<evidence type="ECO:0000313" key="3">
    <source>
        <dbReference type="EMBL" id="QUC19382.1"/>
    </source>
</evidence>
<evidence type="ECO:0000313" key="4">
    <source>
        <dbReference type="Proteomes" id="UP000027002"/>
    </source>
</evidence>
<dbReference type="EMBL" id="CP072755">
    <property type="protein sequence ID" value="QUC19382.1"/>
    <property type="molecule type" value="Genomic_DNA"/>
</dbReference>
<name>A0A8E5MGX8_USTVR</name>
<dbReference type="KEGG" id="uvi:66064401"/>
<keyword evidence="1" id="KW-0732">Signal</keyword>